<name>A0ABW8NLR8_9GAMM</name>
<evidence type="ECO:0000313" key="2">
    <source>
        <dbReference type="EMBL" id="MFK4753826.1"/>
    </source>
</evidence>
<protein>
    <submittedName>
        <fullName evidence="2">Arylamine N-acetyltransferase</fullName>
    </submittedName>
</protein>
<organism evidence="2 3">
    <name type="scientific">Oceanobacter antarcticus</name>
    <dbReference type="NCBI Taxonomy" id="3133425"/>
    <lineage>
        <taxon>Bacteria</taxon>
        <taxon>Pseudomonadati</taxon>
        <taxon>Pseudomonadota</taxon>
        <taxon>Gammaproteobacteria</taxon>
        <taxon>Oceanospirillales</taxon>
        <taxon>Oceanospirillaceae</taxon>
        <taxon>Oceanobacter</taxon>
    </lineage>
</organism>
<gene>
    <name evidence="2" type="ORF">WG929_15535</name>
</gene>
<sequence length="231" mass="25893">MSAPRRATSSLEAAEALLLHHFRTQPFHNLNLLYNNGKPLGLPGGTCSDKALSYLTDARKLGFDAHLHTAFMGGQEIHRLARLHIDGETYFADVGNGWPAIKLIPASRNIEYSCFGMRYRTEVDGDWVKVFHKRQGKESLQMEIKLQPSREEDILEDIKARYSSGIKYPFSNSVRFSAIVDNSFLFLRGESLQLYGAEHFQVVDGLSAESIPEVLKNHFGHSYPAPVPSAT</sequence>
<dbReference type="PANTHER" id="PTHR11786">
    <property type="entry name" value="N-HYDROXYARYLAMINE O-ACETYLTRANSFERASE"/>
    <property type="match status" value="1"/>
</dbReference>
<evidence type="ECO:0000313" key="3">
    <source>
        <dbReference type="Proteomes" id="UP001620597"/>
    </source>
</evidence>
<evidence type="ECO:0000256" key="1">
    <source>
        <dbReference type="ARBA" id="ARBA00006547"/>
    </source>
</evidence>
<dbReference type="InterPro" id="IPR053710">
    <property type="entry name" value="Arylamine_NAT_domain_sf"/>
</dbReference>
<reference evidence="2 3" key="1">
    <citation type="submission" date="2024-03" db="EMBL/GenBank/DDBJ databases">
        <title>High-quality draft genome sequence of Oceanobacter sp. wDCs-4.</title>
        <authorList>
            <person name="Dong C."/>
        </authorList>
    </citation>
    <scope>NUCLEOTIDE SEQUENCE [LARGE SCALE GENOMIC DNA]</scope>
    <source>
        <strain evidence="3">wDCs-4</strain>
    </source>
</reference>
<accession>A0ABW8NLR8</accession>
<dbReference type="SUPFAM" id="SSF54001">
    <property type="entry name" value="Cysteine proteinases"/>
    <property type="match status" value="1"/>
</dbReference>
<proteinExistence type="inferred from homology"/>
<dbReference type="RefSeq" id="WP_416206820.1">
    <property type="nucleotide sequence ID" value="NZ_JBBKTX010000020.1"/>
</dbReference>
<dbReference type="Gene3D" id="3.30.2140.20">
    <property type="match status" value="1"/>
</dbReference>
<dbReference type="Proteomes" id="UP001620597">
    <property type="component" value="Unassembled WGS sequence"/>
</dbReference>
<dbReference type="Pfam" id="PF00797">
    <property type="entry name" value="Acetyltransf_2"/>
    <property type="match status" value="1"/>
</dbReference>
<comment type="caution">
    <text evidence="2">The sequence shown here is derived from an EMBL/GenBank/DDBJ whole genome shotgun (WGS) entry which is preliminary data.</text>
</comment>
<dbReference type="EMBL" id="JBBKTX010000020">
    <property type="protein sequence ID" value="MFK4753826.1"/>
    <property type="molecule type" value="Genomic_DNA"/>
</dbReference>
<dbReference type="PANTHER" id="PTHR11786:SF0">
    <property type="entry name" value="ARYLAMINE N-ACETYLTRANSFERASE 4-RELATED"/>
    <property type="match status" value="1"/>
</dbReference>
<comment type="similarity">
    <text evidence="1">Belongs to the arylamine N-acetyltransferase family.</text>
</comment>
<keyword evidence="3" id="KW-1185">Reference proteome</keyword>
<dbReference type="InterPro" id="IPR038765">
    <property type="entry name" value="Papain-like_cys_pep_sf"/>
</dbReference>
<dbReference type="InterPro" id="IPR001447">
    <property type="entry name" value="Arylamine_N-AcTrfase"/>
</dbReference>